<sequence length="280" mass="32354">MNDVLPSNRTENEETEQRERLSDLWKKRFQEKQAWKAWFGGWSEKKGRRFFLGEKTYEESFAIVGRTVQNILVETGWARSPMQARIWVRDGKIQVRGQVINNPHYLLQPGDWIEGTGTVREALREVRPYWWNQITEGLSCPDLTKVPNEWMSGPDRSSVAAICFQGQSLEKTTTPSEVTSIGLSMHASVASEVLRVIRRKIHTNTKERGVEWDGERLFPGGQTIEAPAVLATGYGWLDVRAGRFVLTSMPRPEQHLSPFQIRGFQESFQLARQFYRKQRL</sequence>
<dbReference type="CDD" id="cd00165">
    <property type="entry name" value="S4"/>
    <property type="match status" value="1"/>
</dbReference>
<reference evidence="3" key="1">
    <citation type="submission" date="2019-12" db="EMBL/GenBank/DDBJ databases">
        <title>Mitochondrial genomes of Hemiarma marina and Leucocryptos marina revised the evolution of cytochrome c maturation in Cryptista.</title>
        <authorList>
            <person name="Nishimura Y."/>
            <person name="Kume K."/>
            <person name="Sonehara K."/>
            <person name="Tanifuji G."/>
            <person name="Shiratori T."/>
            <person name="Ishida K."/>
            <person name="Hashimoto T."/>
            <person name="Inagaki Y."/>
            <person name="Ohkuma M."/>
        </authorList>
    </citation>
    <scope>NUCLEOTIDE SEQUENCE</scope>
    <source>
        <strain evidence="3">SRT149</strain>
    </source>
</reference>
<accession>A0A679EK56</accession>
<geneLocation type="mitochondrion" evidence="3"/>
<dbReference type="GO" id="GO:0005840">
    <property type="term" value="C:ribosome"/>
    <property type="evidence" value="ECO:0007669"/>
    <property type="project" value="UniProtKB-KW"/>
</dbReference>
<gene>
    <name evidence="3" type="primary">rps4</name>
</gene>
<dbReference type="InterPro" id="IPR002942">
    <property type="entry name" value="S4_RNA-bd"/>
</dbReference>
<evidence type="ECO:0000256" key="1">
    <source>
        <dbReference type="PROSITE-ProRule" id="PRU00182"/>
    </source>
</evidence>
<keyword evidence="3" id="KW-0496">Mitochondrion</keyword>
<dbReference type="SMART" id="SM00363">
    <property type="entry name" value="S4"/>
    <property type="match status" value="1"/>
</dbReference>
<protein>
    <submittedName>
        <fullName evidence="3">30S ribosomal protein S4</fullName>
    </submittedName>
</protein>
<dbReference type="Gene3D" id="3.10.290.10">
    <property type="entry name" value="RNA-binding S4 domain"/>
    <property type="match status" value="1"/>
</dbReference>
<proteinExistence type="predicted"/>
<dbReference type="PROSITE" id="PS50889">
    <property type="entry name" value="S4"/>
    <property type="match status" value="1"/>
</dbReference>
<keyword evidence="3" id="KW-0689">Ribosomal protein</keyword>
<dbReference type="Pfam" id="PF01479">
    <property type="entry name" value="S4"/>
    <property type="match status" value="1"/>
</dbReference>
<keyword evidence="1" id="KW-0694">RNA-binding</keyword>
<organism evidence="3">
    <name type="scientific">Hemiarma marina</name>
    <dbReference type="NCBI Taxonomy" id="1848298"/>
    <lineage>
        <taxon>Eukaryota</taxon>
        <taxon>Cryptophyceae</taxon>
        <taxon>Cyathomonadacea</taxon>
        <taxon>Goniomonadaceae</taxon>
    </lineage>
</organism>
<dbReference type="GO" id="GO:0003723">
    <property type="term" value="F:RNA binding"/>
    <property type="evidence" value="ECO:0007669"/>
    <property type="project" value="UniProtKB-KW"/>
</dbReference>
<evidence type="ECO:0000313" key="3">
    <source>
        <dbReference type="EMBL" id="BBQ05345.1"/>
    </source>
</evidence>
<dbReference type="AlphaFoldDB" id="A0A679EK56"/>
<dbReference type="EMBL" id="LC515367">
    <property type="protein sequence ID" value="BBQ05345.1"/>
    <property type="molecule type" value="Genomic_DNA"/>
</dbReference>
<feature type="domain" description="RNA-binding S4" evidence="2">
    <location>
        <begin position="66"/>
        <end position="124"/>
    </location>
</feature>
<name>A0A679EK56_9CRYP</name>
<keyword evidence="3" id="KW-0687">Ribonucleoprotein</keyword>
<dbReference type="SUPFAM" id="SSF55174">
    <property type="entry name" value="Alpha-L RNA-binding motif"/>
    <property type="match status" value="1"/>
</dbReference>
<dbReference type="InterPro" id="IPR036986">
    <property type="entry name" value="S4_RNA-bd_sf"/>
</dbReference>
<evidence type="ECO:0000259" key="2">
    <source>
        <dbReference type="SMART" id="SM00363"/>
    </source>
</evidence>